<comment type="caution">
    <text evidence="2">The sequence shown here is derived from an EMBL/GenBank/DDBJ whole genome shotgun (WGS) entry which is preliminary data.</text>
</comment>
<evidence type="ECO:0000256" key="1">
    <source>
        <dbReference type="SAM" id="MobiDB-lite"/>
    </source>
</evidence>
<dbReference type="Proteomes" id="UP001201980">
    <property type="component" value="Unassembled WGS sequence"/>
</dbReference>
<reference evidence="2" key="1">
    <citation type="submission" date="2022-07" db="EMBL/GenBank/DDBJ databases">
        <title>Draft genome sequence of Zalerion maritima ATCC 34329, a (micro)plastics degrading marine fungus.</title>
        <authorList>
            <person name="Paco A."/>
            <person name="Goncalves M.F.M."/>
            <person name="Rocha-Santos T.A.P."/>
            <person name="Alves A."/>
        </authorList>
    </citation>
    <scope>NUCLEOTIDE SEQUENCE</scope>
    <source>
        <strain evidence="2">ATCC 34329</strain>
    </source>
</reference>
<accession>A0AAD5WRB6</accession>
<evidence type="ECO:0000313" key="3">
    <source>
        <dbReference type="Proteomes" id="UP001201980"/>
    </source>
</evidence>
<keyword evidence="3" id="KW-1185">Reference proteome</keyword>
<evidence type="ECO:0000313" key="2">
    <source>
        <dbReference type="EMBL" id="KAJ2897177.1"/>
    </source>
</evidence>
<organism evidence="2 3">
    <name type="scientific">Zalerion maritima</name>
    <dbReference type="NCBI Taxonomy" id="339359"/>
    <lineage>
        <taxon>Eukaryota</taxon>
        <taxon>Fungi</taxon>
        <taxon>Dikarya</taxon>
        <taxon>Ascomycota</taxon>
        <taxon>Pezizomycotina</taxon>
        <taxon>Sordariomycetes</taxon>
        <taxon>Lulworthiomycetidae</taxon>
        <taxon>Lulworthiales</taxon>
        <taxon>Lulworthiaceae</taxon>
        <taxon>Zalerion</taxon>
    </lineage>
</organism>
<proteinExistence type="predicted"/>
<sequence>MIATPTPFAGENGENGEGGSRKTFSKLDPGTGAEEYIYSIMSNRKEAGEMPALACAPSVASLAAQILAFYADTRRAN</sequence>
<gene>
    <name evidence="2" type="ORF">MKZ38_004945</name>
</gene>
<name>A0AAD5WRB6_9PEZI</name>
<feature type="region of interest" description="Disordered" evidence="1">
    <location>
        <begin position="1"/>
        <end position="30"/>
    </location>
</feature>
<dbReference type="AlphaFoldDB" id="A0AAD5WRB6"/>
<protein>
    <submittedName>
        <fullName evidence="2">Uncharacterized protein</fullName>
    </submittedName>
</protein>
<dbReference type="EMBL" id="JAKWBI020000290">
    <property type="protein sequence ID" value="KAJ2897177.1"/>
    <property type="molecule type" value="Genomic_DNA"/>
</dbReference>